<dbReference type="SMART" id="SM00829">
    <property type="entry name" value="PKS_ER"/>
    <property type="match status" value="1"/>
</dbReference>
<organism evidence="3 4">
    <name type="scientific">Methylomirabilis oxygeniifera</name>
    <dbReference type="NCBI Taxonomy" id="671143"/>
    <lineage>
        <taxon>Bacteria</taxon>
        <taxon>Candidatus Methylomirabilota</taxon>
        <taxon>Candidatus Methylomirabilia</taxon>
        <taxon>Candidatus Methylomirabilales</taxon>
        <taxon>Candidatus Methylomirabilaceae</taxon>
        <taxon>Candidatus Methylomirabilis</taxon>
    </lineage>
</organism>
<dbReference type="AlphaFoldDB" id="D5MK52"/>
<name>D5MK52_METO1</name>
<dbReference type="PATRIC" id="fig|671143.5.peg.2286"/>
<evidence type="ECO:0000259" key="2">
    <source>
        <dbReference type="SMART" id="SM00829"/>
    </source>
</evidence>
<proteinExistence type="predicted"/>
<dbReference type="InterPro" id="IPR036291">
    <property type="entry name" value="NAD(P)-bd_dom_sf"/>
</dbReference>
<dbReference type="InterPro" id="IPR011032">
    <property type="entry name" value="GroES-like_sf"/>
</dbReference>
<reference evidence="3 4" key="1">
    <citation type="journal article" date="2010" name="Nature">
        <title>Nitrite-driven anaerobic methane oxidation by oxygenic bacteria.</title>
        <authorList>
            <person name="Ettwig K.F."/>
            <person name="Butler M.K."/>
            <person name="Le Paslier D."/>
            <person name="Pelletier E."/>
            <person name="Mangenot S."/>
            <person name="Kuypers M.M.M."/>
            <person name="Schreiber F."/>
            <person name="Dutilh B.E."/>
            <person name="Zedelius J."/>
            <person name="de Beer D."/>
            <person name="Gloerich J."/>
            <person name="Wessels H.J.C.T."/>
            <person name="van Allen T."/>
            <person name="Luesken F."/>
            <person name="Wu M."/>
            <person name="van de Pas-Schoonen K.T."/>
            <person name="Op den Camp H.J.M."/>
            <person name="Janssen-Megens E.M."/>
            <person name="Francoijs K-J."/>
            <person name="Stunnenberg H."/>
            <person name="Weissenbach J."/>
            <person name="Jetten M.S.M."/>
            <person name="Strous M."/>
        </authorList>
    </citation>
    <scope>NUCLEOTIDE SEQUENCE [LARGE SCALE GENOMIC DNA]</scope>
</reference>
<evidence type="ECO:0000256" key="1">
    <source>
        <dbReference type="ARBA" id="ARBA00022857"/>
    </source>
</evidence>
<dbReference type="SUPFAM" id="SSF51735">
    <property type="entry name" value="NAD(P)-binding Rossmann-fold domains"/>
    <property type="match status" value="1"/>
</dbReference>
<dbReference type="CDD" id="cd08266">
    <property type="entry name" value="Zn_ADH_like1"/>
    <property type="match status" value="1"/>
</dbReference>
<dbReference type="Pfam" id="PF08240">
    <property type="entry name" value="ADH_N"/>
    <property type="match status" value="1"/>
</dbReference>
<dbReference type="PANTHER" id="PTHR44154">
    <property type="entry name" value="QUINONE OXIDOREDUCTASE"/>
    <property type="match status" value="1"/>
</dbReference>
<dbReference type="Proteomes" id="UP000006898">
    <property type="component" value="Chromosome"/>
</dbReference>
<evidence type="ECO:0000313" key="4">
    <source>
        <dbReference type="Proteomes" id="UP000006898"/>
    </source>
</evidence>
<dbReference type="PANTHER" id="PTHR44154:SF1">
    <property type="entry name" value="QUINONE OXIDOREDUCTASE"/>
    <property type="match status" value="1"/>
</dbReference>
<dbReference type="eggNOG" id="COG0604">
    <property type="taxonomic scope" value="Bacteria"/>
</dbReference>
<dbReference type="InterPro" id="IPR020843">
    <property type="entry name" value="ER"/>
</dbReference>
<accession>D5MK52</accession>
<dbReference type="Gene3D" id="3.40.50.720">
    <property type="entry name" value="NAD(P)-binding Rossmann-like Domain"/>
    <property type="match status" value="1"/>
</dbReference>
<dbReference type="KEGG" id="mox:DAMO_2601"/>
<evidence type="ECO:0000313" key="3">
    <source>
        <dbReference type="EMBL" id="CBE69674.1"/>
    </source>
</evidence>
<dbReference type="InterPro" id="IPR051603">
    <property type="entry name" value="Zinc-ADH_QOR/CCCR"/>
</dbReference>
<dbReference type="STRING" id="671143.DAMO_2601"/>
<sequence>MKAVRFHEHGGPEVLRYEDAPDPIIAPHEVLVKVKACALNHLDLWCRKGMLGMQIPLPHISGSDVAGEVAAVGSVATRITLGQRVVVSPGISCGQCACCLSGRDNLCRSYEIVGGYRIDGGYAEYVKVPEVNILPIPEEMDFEAAAAFPLTFLTAWNMLVNLAHVKRGDEVLVMGAGSGVGTAAIQIAKLFGARVIAAAGSDDKLGKAKGLGADDGINYADQDLVIEARRLTAKRGVDVIFEHVGGAVFEKLIPALATGGRLVTCGATAGHLAQTDIRYLFMRQASIMGGFMGPKADLLQIVREMARGTLKPVVDRLFPLKEAAAAQCAMEDRTLFGKLVLVI</sequence>
<dbReference type="InterPro" id="IPR013149">
    <property type="entry name" value="ADH-like_C"/>
</dbReference>
<protein>
    <submittedName>
        <fullName evidence="3">Alcohol dehydrogenase, zinc-binding domain protein</fullName>
    </submittedName>
</protein>
<dbReference type="GO" id="GO:0016491">
    <property type="term" value="F:oxidoreductase activity"/>
    <property type="evidence" value="ECO:0007669"/>
    <property type="project" value="InterPro"/>
</dbReference>
<dbReference type="Gene3D" id="3.90.180.10">
    <property type="entry name" value="Medium-chain alcohol dehydrogenases, catalytic domain"/>
    <property type="match status" value="1"/>
</dbReference>
<dbReference type="HOGENOM" id="CLU_026673_3_4_0"/>
<keyword evidence="1" id="KW-0521">NADP</keyword>
<feature type="domain" description="Enoyl reductase (ER)" evidence="2">
    <location>
        <begin position="10"/>
        <end position="341"/>
    </location>
</feature>
<dbReference type="SUPFAM" id="SSF50129">
    <property type="entry name" value="GroES-like"/>
    <property type="match status" value="1"/>
</dbReference>
<dbReference type="EMBL" id="FP565575">
    <property type="protein sequence ID" value="CBE69674.1"/>
    <property type="molecule type" value="Genomic_DNA"/>
</dbReference>
<gene>
    <name evidence="3" type="ORF">DAMO_2601</name>
</gene>
<dbReference type="InterPro" id="IPR013154">
    <property type="entry name" value="ADH-like_N"/>
</dbReference>
<dbReference type="Pfam" id="PF00107">
    <property type="entry name" value="ADH_zinc_N"/>
    <property type="match status" value="1"/>
</dbReference>